<dbReference type="RefSeq" id="WP_305998631.1">
    <property type="nucleotide sequence ID" value="NZ_JASNFN010000003.1"/>
</dbReference>
<comment type="caution">
    <text evidence="2">The sequence shown here is derived from an EMBL/GenBank/DDBJ whole genome shotgun (WGS) entry which is preliminary data.</text>
</comment>
<organism evidence="2 3">
    <name type="scientific">Blastococcus carthaginiensis</name>
    <dbReference type="NCBI Taxonomy" id="3050034"/>
    <lineage>
        <taxon>Bacteria</taxon>
        <taxon>Bacillati</taxon>
        <taxon>Actinomycetota</taxon>
        <taxon>Actinomycetes</taxon>
        <taxon>Geodermatophilales</taxon>
        <taxon>Geodermatophilaceae</taxon>
        <taxon>Blastococcus</taxon>
    </lineage>
</organism>
<feature type="region of interest" description="Disordered" evidence="1">
    <location>
        <begin position="110"/>
        <end position="132"/>
    </location>
</feature>
<sequence>MPRSRADRAVEPASNPAGAVQGTVLAGALIAAQSAHEPVDASRLVVLVLLTQLVHWPARVYAETAGHRVDTGRRPGWPEVQRLVTEERSLVGASSGPPALVVLAGVAGAPVPPSGHLPRSASSTGDPGGLGR</sequence>
<gene>
    <name evidence="2" type="ORF">QOZ88_04680</name>
</gene>
<dbReference type="EMBL" id="JASNFN010000003">
    <property type="protein sequence ID" value="MDP5181923.1"/>
    <property type="molecule type" value="Genomic_DNA"/>
</dbReference>
<reference evidence="3" key="1">
    <citation type="submission" date="2023-05" db="EMBL/GenBank/DDBJ databases">
        <title>Draft genome of Pseudofrankia sp. BMG5.37.</title>
        <authorList>
            <person name="Gtari M."/>
            <person name="Ghodhbane F."/>
            <person name="Sbissi I."/>
        </authorList>
    </citation>
    <scope>NUCLEOTIDE SEQUENCE [LARGE SCALE GENOMIC DNA]</scope>
    <source>
        <strain evidence="3">BMG 814</strain>
    </source>
</reference>
<evidence type="ECO:0000313" key="2">
    <source>
        <dbReference type="EMBL" id="MDP5181923.1"/>
    </source>
</evidence>
<keyword evidence="3" id="KW-1185">Reference proteome</keyword>
<proteinExistence type="predicted"/>
<evidence type="ECO:0000256" key="1">
    <source>
        <dbReference type="SAM" id="MobiDB-lite"/>
    </source>
</evidence>
<dbReference type="Proteomes" id="UP001233673">
    <property type="component" value="Unassembled WGS sequence"/>
</dbReference>
<evidence type="ECO:0000313" key="3">
    <source>
        <dbReference type="Proteomes" id="UP001233673"/>
    </source>
</evidence>
<protein>
    <submittedName>
        <fullName evidence="2">Uncharacterized protein</fullName>
    </submittedName>
</protein>
<name>A0ABT9I8N9_9ACTN</name>
<accession>A0ABT9I8N9</accession>